<dbReference type="Gene3D" id="3.40.50.2000">
    <property type="entry name" value="Glycogen Phosphorylase B"/>
    <property type="match status" value="2"/>
</dbReference>
<dbReference type="GO" id="GO:0016757">
    <property type="term" value="F:glycosyltransferase activity"/>
    <property type="evidence" value="ECO:0007669"/>
    <property type="project" value="UniProtKB-KW"/>
</dbReference>
<dbReference type="CDD" id="cd03801">
    <property type="entry name" value="GT4_PimA-like"/>
    <property type="match status" value="1"/>
</dbReference>
<evidence type="ECO:0000313" key="4">
    <source>
        <dbReference type="Proteomes" id="UP001589833"/>
    </source>
</evidence>
<feature type="domain" description="Glycosyltransferase subfamily 4-like N-terminal" evidence="2">
    <location>
        <begin position="22"/>
        <end position="171"/>
    </location>
</feature>
<dbReference type="Proteomes" id="UP001589833">
    <property type="component" value="Unassembled WGS sequence"/>
</dbReference>
<dbReference type="RefSeq" id="WP_273848196.1">
    <property type="nucleotide sequence ID" value="NZ_JAQQWT010000056.1"/>
</dbReference>
<keyword evidence="3" id="KW-0328">Glycosyltransferase</keyword>
<dbReference type="SUPFAM" id="SSF53756">
    <property type="entry name" value="UDP-Glycosyltransferase/glycogen phosphorylase"/>
    <property type="match status" value="1"/>
</dbReference>
<sequence>MKILMICTEKLPVPAVRGGAIQTYIDGVSPTLAKHHDLTILGTTDPSLPHDEKVNNIRYVRTPGGLLEDYRDGVKQFLQSEPESYDVIHIFNRPRLVLAVRECAPNARIILSMHNDMFKRQKIEPQEAEAAIEQLDKIITVSHYIGKTISDLFPQAASKLKTIYSGVDIDRFVPPHSKKALEMRNAIRQEHNLEGKKVILFAGRLSANKGADILVQAMPILAKKHPDIALVLVGSKWFSVNEVSDYVAYVRALAARLPIPVVNTGFVAPSEIQRWFAAADVFVCPSQWQEPLARVHYEAMASGLPIITTARGGNPEVIIPDENGFVVEQPEEPQAFADLLAPLLSDPKLSKRLGINGRKLAEEKFTWERVITDISDTWNEVEFKIKNNIAVTSEEPIEGKNLETTVNELSPEEPLQLTEPLSADGEVLNDQSNDQDLPVEGLLEELVTEEHPEDATGDSIIELSSEEPVQESPNAVNALSEVGNEQTSQLDQFEVQTLEGTSISKELSEEVSPADLIKETETSMHSTNRKVVKLSDSINKENMIHFLLSNINTNKQMNKNDLISDFERLLKKQLDVETSQSTTEYIKSVNDLTTVKLFERLVNKRRQNRNRK</sequence>
<accession>A0ABV6NJ22</accession>
<dbReference type="InterPro" id="IPR001296">
    <property type="entry name" value="Glyco_trans_1"/>
</dbReference>
<organism evidence="3 4">
    <name type="scientific">Halalkalibacter alkalisediminis</name>
    <dbReference type="NCBI Taxonomy" id="935616"/>
    <lineage>
        <taxon>Bacteria</taxon>
        <taxon>Bacillati</taxon>
        <taxon>Bacillota</taxon>
        <taxon>Bacilli</taxon>
        <taxon>Bacillales</taxon>
        <taxon>Bacillaceae</taxon>
        <taxon>Halalkalibacter</taxon>
    </lineage>
</organism>
<dbReference type="PANTHER" id="PTHR12526:SF638">
    <property type="entry name" value="SPORE COAT PROTEIN SA"/>
    <property type="match status" value="1"/>
</dbReference>
<dbReference type="Pfam" id="PF00534">
    <property type="entry name" value="Glycos_transf_1"/>
    <property type="match status" value="1"/>
</dbReference>
<gene>
    <name evidence="3" type="ORF">ACFFH4_16980</name>
</gene>
<dbReference type="EC" id="2.4.-.-" evidence="3"/>
<dbReference type="InterPro" id="IPR028098">
    <property type="entry name" value="Glyco_trans_4-like_N"/>
</dbReference>
<dbReference type="EMBL" id="JBHLTR010000035">
    <property type="protein sequence ID" value="MFC0560679.1"/>
    <property type="molecule type" value="Genomic_DNA"/>
</dbReference>
<proteinExistence type="predicted"/>
<evidence type="ECO:0000259" key="2">
    <source>
        <dbReference type="Pfam" id="PF13439"/>
    </source>
</evidence>
<reference evidence="3 4" key="1">
    <citation type="submission" date="2024-09" db="EMBL/GenBank/DDBJ databases">
        <authorList>
            <person name="Sun Q."/>
            <person name="Mori K."/>
        </authorList>
    </citation>
    <scope>NUCLEOTIDE SEQUENCE [LARGE SCALE GENOMIC DNA]</scope>
    <source>
        <strain evidence="3 4">NCAIM B.02301</strain>
    </source>
</reference>
<dbReference type="Pfam" id="PF13439">
    <property type="entry name" value="Glyco_transf_4"/>
    <property type="match status" value="1"/>
</dbReference>
<feature type="domain" description="Glycosyl transferase family 1" evidence="1">
    <location>
        <begin position="184"/>
        <end position="359"/>
    </location>
</feature>
<keyword evidence="4" id="KW-1185">Reference proteome</keyword>
<evidence type="ECO:0000313" key="3">
    <source>
        <dbReference type="EMBL" id="MFC0560679.1"/>
    </source>
</evidence>
<evidence type="ECO:0000259" key="1">
    <source>
        <dbReference type="Pfam" id="PF00534"/>
    </source>
</evidence>
<dbReference type="PANTHER" id="PTHR12526">
    <property type="entry name" value="GLYCOSYLTRANSFERASE"/>
    <property type="match status" value="1"/>
</dbReference>
<comment type="caution">
    <text evidence="3">The sequence shown here is derived from an EMBL/GenBank/DDBJ whole genome shotgun (WGS) entry which is preliminary data.</text>
</comment>
<name>A0ABV6NJ22_9BACI</name>
<protein>
    <submittedName>
        <fullName evidence="3">Glycosyltransferase family 4 protein</fullName>
        <ecNumber evidence="3">2.4.-.-</ecNumber>
    </submittedName>
</protein>
<keyword evidence="3" id="KW-0808">Transferase</keyword>